<dbReference type="AlphaFoldDB" id="A0A239AIL2"/>
<evidence type="ECO:0000313" key="1">
    <source>
        <dbReference type="EMBL" id="SNR95379.1"/>
    </source>
</evidence>
<keyword evidence="2" id="KW-1185">Reference proteome</keyword>
<dbReference type="Proteomes" id="UP000198403">
    <property type="component" value="Unassembled WGS sequence"/>
</dbReference>
<evidence type="ECO:0000313" key="2">
    <source>
        <dbReference type="Proteomes" id="UP000198403"/>
    </source>
</evidence>
<gene>
    <name evidence="1" type="ORF">SAMN06272737_1469</name>
</gene>
<reference evidence="1 2" key="1">
    <citation type="submission" date="2017-06" db="EMBL/GenBank/DDBJ databases">
        <authorList>
            <person name="Kim H.J."/>
            <person name="Triplett B.A."/>
        </authorList>
    </citation>
    <scope>NUCLEOTIDE SEQUENCE [LARGE SCALE GENOMIC DNA]</scope>
    <source>
        <strain evidence="1 2">DSM 44272</strain>
    </source>
</reference>
<organism evidence="1 2">
    <name type="scientific">Blastococcus mobilis</name>
    <dbReference type="NCBI Taxonomy" id="1938746"/>
    <lineage>
        <taxon>Bacteria</taxon>
        <taxon>Bacillati</taxon>
        <taxon>Actinomycetota</taxon>
        <taxon>Actinomycetes</taxon>
        <taxon>Geodermatophilales</taxon>
        <taxon>Geodermatophilaceae</taxon>
        <taxon>Blastococcus</taxon>
    </lineage>
</organism>
<sequence length="77" mass="8368">MSDDVIGDDLDVARDELTAASRELREALLLAADYVHHLADEDRVAAAVDGIVRTAFDRMAAANAWGTTVLRERQQSG</sequence>
<proteinExistence type="predicted"/>
<protein>
    <submittedName>
        <fullName evidence="1">Uncharacterized protein</fullName>
    </submittedName>
</protein>
<dbReference type="RefSeq" id="WP_141137627.1">
    <property type="nucleotide sequence ID" value="NZ_FZNO01000046.1"/>
</dbReference>
<accession>A0A239AIL2</accession>
<dbReference type="EMBL" id="FZNO01000046">
    <property type="protein sequence ID" value="SNR95379.1"/>
    <property type="molecule type" value="Genomic_DNA"/>
</dbReference>
<name>A0A239AIL2_9ACTN</name>